<dbReference type="HOGENOM" id="CLU_001570_26_10_1"/>
<feature type="transmembrane region" description="Helical" evidence="1">
    <location>
        <begin position="12"/>
        <end position="28"/>
    </location>
</feature>
<evidence type="ECO:0000256" key="1">
    <source>
        <dbReference type="SAM" id="Phobius"/>
    </source>
</evidence>
<keyword evidence="3" id="KW-1185">Reference proteome</keyword>
<dbReference type="GO" id="GO:0020037">
    <property type="term" value="F:heme binding"/>
    <property type="evidence" value="ECO:0007669"/>
    <property type="project" value="InterPro"/>
</dbReference>
<dbReference type="GO" id="GO:0005506">
    <property type="term" value="F:iron ion binding"/>
    <property type="evidence" value="ECO:0007669"/>
    <property type="project" value="InterPro"/>
</dbReference>
<dbReference type="Pfam" id="PF00067">
    <property type="entry name" value="p450"/>
    <property type="match status" value="1"/>
</dbReference>
<dbReference type="OMA" id="WSIFIRV"/>
<dbReference type="Gene3D" id="1.10.630.10">
    <property type="entry name" value="Cytochrome P450"/>
    <property type="match status" value="1"/>
</dbReference>
<name>W1PV56_AMBTC</name>
<dbReference type="InterPro" id="IPR036396">
    <property type="entry name" value="Cyt_P450_sf"/>
</dbReference>
<evidence type="ECO:0000313" key="3">
    <source>
        <dbReference type="Proteomes" id="UP000017836"/>
    </source>
</evidence>
<dbReference type="eggNOG" id="KOG0156">
    <property type="taxonomic scope" value="Eukaryota"/>
</dbReference>
<dbReference type="GO" id="GO:0004497">
    <property type="term" value="F:monooxygenase activity"/>
    <property type="evidence" value="ECO:0007669"/>
    <property type="project" value="InterPro"/>
</dbReference>
<dbReference type="AlphaFoldDB" id="W1PV56"/>
<evidence type="ECO:0000313" key="2">
    <source>
        <dbReference type="EMBL" id="ERN11689.1"/>
    </source>
</evidence>
<dbReference type="InterPro" id="IPR001128">
    <property type="entry name" value="Cyt_P450"/>
</dbReference>
<keyword evidence="1" id="KW-0812">Transmembrane</keyword>
<protein>
    <recommendedName>
        <fullName evidence="4">Cytochrome P450</fullName>
    </recommendedName>
</protein>
<dbReference type="GO" id="GO:0016705">
    <property type="term" value="F:oxidoreductase activity, acting on paired donors, with incorporation or reduction of molecular oxygen"/>
    <property type="evidence" value="ECO:0007669"/>
    <property type="project" value="InterPro"/>
</dbReference>
<dbReference type="EMBL" id="KI392687">
    <property type="protein sequence ID" value="ERN11689.1"/>
    <property type="molecule type" value="Genomic_DNA"/>
</dbReference>
<organism evidence="2 3">
    <name type="scientific">Amborella trichopoda</name>
    <dbReference type="NCBI Taxonomy" id="13333"/>
    <lineage>
        <taxon>Eukaryota</taxon>
        <taxon>Viridiplantae</taxon>
        <taxon>Streptophyta</taxon>
        <taxon>Embryophyta</taxon>
        <taxon>Tracheophyta</taxon>
        <taxon>Spermatophyta</taxon>
        <taxon>Magnoliopsida</taxon>
        <taxon>Amborellales</taxon>
        <taxon>Amborellaceae</taxon>
        <taxon>Amborella</taxon>
    </lineage>
</organism>
<keyword evidence="1" id="KW-0472">Membrane</keyword>
<accession>W1PV56</accession>
<sequence>MGFLGDTQAYLGSFITWLISTLIVRYFIKSLVRKGQIELPPGPMALPIIGHLHRLGPIPHQAFQALAEKYGPVMQVQLGSVLSIVVSSADTAREFLKIQEHAFAWRSQSKAVKYLT</sequence>
<keyword evidence="1" id="KW-1133">Transmembrane helix</keyword>
<dbReference type="Proteomes" id="UP000017836">
    <property type="component" value="Unassembled WGS sequence"/>
</dbReference>
<proteinExistence type="predicted"/>
<dbReference type="PANTHER" id="PTHR24299">
    <property type="entry name" value="CYTOCHROME P450 FAMILY 1"/>
    <property type="match status" value="1"/>
</dbReference>
<reference evidence="3" key="1">
    <citation type="journal article" date="2013" name="Science">
        <title>The Amborella genome and the evolution of flowering plants.</title>
        <authorList>
            <consortium name="Amborella Genome Project"/>
        </authorList>
    </citation>
    <scope>NUCLEOTIDE SEQUENCE [LARGE SCALE GENOMIC DNA]</scope>
</reference>
<dbReference type="Gramene" id="ERN11689">
    <property type="protein sequence ID" value="ERN11689"/>
    <property type="gene ID" value="AMTR_s00022p00225310"/>
</dbReference>
<dbReference type="SUPFAM" id="SSF48264">
    <property type="entry name" value="Cytochrome P450"/>
    <property type="match status" value="1"/>
</dbReference>
<evidence type="ECO:0008006" key="4">
    <source>
        <dbReference type="Google" id="ProtNLM"/>
    </source>
</evidence>
<dbReference type="PANTHER" id="PTHR24299:SF55">
    <property type="entry name" value="OS07G0293000 PROTEIN"/>
    <property type="match status" value="1"/>
</dbReference>
<gene>
    <name evidence="2" type="ORF">AMTR_s00022p00225310</name>
</gene>